<feature type="domain" description="Alcohol dehydrogenase-like C-terminal" evidence="5">
    <location>
        <begin position="182"/>
        <end position="275"/>
    </location>
</feature>
<protein>
    <submittedName>
        <fullName evidence="7">Zinc-binding dehydrogenase</fullName>
    </submittedName>
</protein>
<dbReference type="EMBL" id="CP117826">
    <property type="protein sequence ID" value="XCC61972.1"/>
    <property type="molecule type" value="Genomic_DNA"/>
</dbReference>
<dbReference type="InterPro" id="IPR050129">
    <property type="entry name" value="Zn_alcohol_dh"/>
</dbReference>
<dbReference type="InterPro" id="IPR036291">
    <property type="entry name" value="NAD(P)-bd_dom_sf"/>
</dbReference>
<feature type="domain" description="Alcohol dehydrogenase-like N-terminal" evidence="6">
    <location>
        <begin position="25"/>
        <end position="119"/>
    </location>
</feature>
<dbReference type="PANTHER" id="PTHR43401">
    <property type="entry name" value="L-THREONINE 3-DEHYDROGENASE"/>
    <property type="match status" value="1"/>
</dbReference>
<accession>A0AAU8A715</accession>
<reference evidence="7" key="1">
    <citation type="submission" date="2023-02" db="EMBL/GenBank/DDBJ databases">
        <title>Gut commensal Christensenella minuta modulates host metabolism via a new class of secondary bile acids.</title>
        <authorList>
            <person name="Liu C."/>
        </authorList>
    </citation>
    <scope>NUCLEOTIDE SEQUENCE</scope>
    <source>
        <strain evidence="7">CA70</strain>
    </source>
</reference>
<dbReference type="Pfam" id="PF08240">
    <property type="entry name" value="ADH_N"/>
    <property type="match status" value="1"/>
</dbReference>
<dbReference type="GO" id="GO:0008270">
    <property type="term" value="F:zinc ion binding"/>
    <property type="evidence" value="ECO:0007669"/>
    <property type="project" value="InterPro"/>
</dbReference>
<sequence>MKTLAVTTKHKLEVVEVPMPKIADDCVLTKTLSCGVCNGTDTKILHGSFKGLDTYPCLLGHEAIGEVVEVGKKVKQWRVGDRITLPYLEMGADGKYPGTEYYSAWSAYSEYTVARDWQAMAEMGCGPGTPGFWDGYYTQKVLPVDIDPVYGAMVNTFREVLAACKNFGFGTGHDMVVFGAGPVGLTFVKFAKLLGVSNVVSVDIMEEKRAEAEKAGADYFVNSSKDDVVEAVRDILPNGADFVLDAVGVNDLINTAMYLVKDNGQICVYGISPKLEMNLAWAAAPYNWSVKFLQFPVKAQEAAAHDQIITWVRMGVLNLEDYVSHIIPFENILDAFDMVEKKIPVKKIVIKY</sequence>
<keyword evidence="1 4" id="KW-0479">Metal-binding</keyword>
<keyword evidence="2 4" id="KW-0862">Zinc</keyword>
<organism evidence="7">
    <name type="scientific">Christensenella massiliensis</name>
    <dbReference type="NCBI Taxonomy" id="1805714"/>
    <lineage>
        <taxon>Bacteria</taxon>
        <taxon>Bacillati</taxon>
        <taxon>Bacillota</taxon>
        <taxon>Clostridia</taxon>
        <taxon>Christensenellales</taxon>
        <taxon>Christensenellaceae</taxon>
        <taxon>Christensenella</taxon>
    </lineage>
</organism>
<dbReference type="GO" id="GO:0016491">
    <property type="term" value="F:oxidoreductase activity"/>
    <property type="evidence" value="ECO:0007669"/>
    <property type="project" value="UniProtKB-KW"/>
</dbReference>
<gene>
    <name evidence="7" type="ORF">PUP29_10635</name>
</gene>
<dbReference type="PANTHER" id="PTHR43401:SF2">
    <property type="entry name" value="L-THREONINE 3-DEHYDROGENASE"/>
    <property type="match status" value="1"/>
</dbReference>
<dbReference type="SUPFAM" id="SSF50129">
    <property type="entry name" value="GroES-like"/>
    <property type="match status" value="1"/>
</dbReference>
<dbReference type="AlphaFoldDB" id="A0AAU8A715"/>
<dbReference type="RefSeq" id="WP_353423280.1">
    <property type="nucleotide sequence ID" value="NZ_CP117826.1"/>
</dbReference>
<dbReference type="InterPro" id="IPR011032">
    <property type="entry name" value="GroES-like_sf"/>
</dbReference>
<evidence type="ECO:0000259" key="6">
    <source>
        <dbReference type="Pfam" id="PF08240"/>
    </source>
</evidence>
<evidence type="ECO:0000256" key="1">
    <source>
        <dbReference type="ARBA" id="ARBA00022723"/>
    </source>
</evidence>
<evidence type="ECO:0000313" key="7">
    <source>
        <dbReference type="EMBL" id="XCC61972.1"/>
    </source>
</evidence>
<evidence type="ECO:0000256" key="3">
    <source>
        <dbReference type="ARBA" id="ARBA00023002"/>
    </source>
</evidence>
<name>A0AAU8A715_9FIRM</name>
<evidence type="ECO:0000259" key="5">
    <source>
        <dbReference type="Pfam" id="PF00107"/>
    </source>
</evidence>
<comment type="cofactor">
    <cofactor evidence="4">
        <name>Zn(2+)</name>
        <dbReference type="ChEBI" id="CHEBI:29105"/>
    </cofactor>
</comment>
<keyword evidence="3" id="KW-0560">Oxidoreductase</keyword>
<evidence type="ECO:0000256" key="4">
    <source>
        <dbReference type="RuleBase" id="RU361277"/>
    </source>
</evidence>
<dbReference type="PROSITE" id="PS00059">
    <property type="entry name" value="ADH_ZINC"/>
    <property type="match status" value="1"/>
</dbReference>
<comment type="similarity">
    <text evidence="4">Belongs to the zinc-containing alcohol dehydrogenase family.</text>
</comment>
<dbReference type="InterPro" id="IPR013149">
    <property type="entry name" value="ADH-like_C"/>
</dbReference>
<evidence type="ECO:0000256" key="2">
    <source>
        <dbReference type="ARBA" id="ARBA00022833"/>
    </source>
</evidence>
<dbReference type="InterPro" id="IPR013154">
    <property type="entry name" value="ADH-like_N"/>
</dbReference>
<dbReference type="Gene3D" id="3.90.180.10">
    <property type="entry name" value="Medium-chain alcohol dehydrogenases, catalytic domain"/>
    <property type="match status" value="1"/>
</dbReference>
<dbReference type="SUPFAM" id="SSF51735">
    <property type="entry name" value="NAD(P)-binding Rossmann-fold domains"/>
    <property type="match status" value="1"/>
</dbReference>
<dbReference type="Gene3D" id="3.40.50.720">
    <property type="entry name" value="NAD(P)-binding Rossmann-like Domain"/>
    <property type="match status" value="1"/>
</dbReference>
<dbReference type="InterPro" id="IPR002328">
    <property type="entry name" value="ADH_Zn_CS"/>
</dbReference>
<proteinExistence type="inferred from homology"/>
<dbReference type="Pfam" id="PF00107">
    <property type="entry name" value="ADH_zinc_N"/>
    <property type="match status" value="1"/>
</dbReference>